<dbReference type="AlphaFoldDB" id="A0A6J5ZL14"/>
<keyword evidence="1" id="KW-0812">Transmembrane</keyword>
<dbReference type="EMBL" id="CAESAM010000083">
    <property type="protein sequence ID" value="CAB4341832.1"/>
    <property type="molecule type" value="Genomic_DNA"/>
</dbReference>
<evidence type="ECO:0000313" key="3">
    <source>
        <dbReference type="EMBL" id="CAB4606904.1"/>
    </source>
</evidence>
<feature type="transmembrane region" description="Helical" evidence="1">
    <location>
        <begin position="101"/>
        <end position="119"/>
    </location>
</feature>
<feature type="transmembrane region" description="Helical" evidence="1">
    <location>
        <begin position="6"/>
        <end position="25"/>
    </location>
</feature>
<dbReference type="EMBL" id="CAEZUT010000021">
    <property type="protein sequence ID" value="CAB4606904.1"/>
    <property type="molecule type" value="Genomic_DNA"/>
</dbReference>
<gene>
    <name evidence="3" type="ORF">UFOPK1854_00335</name>
    <name evidence="2" type="ORF">UFOPK4171_00821</name>
</gene>
<proteinExistence type="predicted"/>
<feature type="transmembrane region" description="Helical" evidence="1">
    <location>
        <begin position="37"/>
        <end position="56"/>
    </location>
</feature>
<feature type="transmembrane region" description="Helical" evidence="1">
    <location>
        <begin position="68"/>
        <end position="89"/>
    </location>
</feature>
<evidence type="ECO:0000313" key="2">
    <source>
        <dbReference type="EMBL" id="CAB4341832.1"/>
    </source>
</evidence>
<organism evidence="2">
    <name type="scientific">freshwater metagenome</name>
    <dbReference type="NCBI Taxonomy" id="449393"/>
    <lineage>
        <taxon>unclassified sequences</taxon>
        <taxon>metagenomes</taxon>
        <taxon>ecological metagenomes</taxon>
    </lineage>
</organism>
<protein>
    <submittedName>
        <fullName evidence="2">Unannotated protein</fullName>
    </submittedName>
</protein>
<reference evidence="2" key="1">
    <citation type="submission" date="2020-05" db="EMBL/GenBank/DDBJ databases">
        <authorList>
            <person name="Chiriac C."/>
            <person name="Salcher M."/>
            <person name="Ghai R."/>
            <person name="Kavagutti S V."/>
        </authorList>
    </citation>
    <scope>NUCLEOTIDE SEQUENCE</scope>
</reference>
<keyword evidence="1" id="KW-0472">Membrane</keyword>
<name>A0A6J5ZL14_9ZZZZ</name>
<accession>A0A6J5ZL14</accession>
<keyword evidence="1" id="KW-1133">Transmembrane helix</keyword>
<sequence>METTLKIFLVLHFIGLAGLLGGLLSQIAAKPKKLQPLVLHSAWLMIIAGTAMVGINQAMHADDATVELINQTTVALKSAVIAVILILGYMNIKKAVLTTKIWGAMTGLAVLNICLAVFGI</sequence>
<evidence type="ECO:0000256" key="1">
    <source>
        <dbReference type="SAM" id="Phobius"/>
    </source>
</evidence>